<accession>A0ACB0DPP5</accession>
<proteinExistence type="predicted"/>
<dbReference type="EMBL" id="OX596085">
    <property type="protein sequence ID" value="CAI9690220.1"/>
    <property type="molecule type" value="Genomic_DNA"/>
</dbReference>
<reference evidence="1" key="1">
    <citation type="submission" date="2023-05" db="EMBL/GenBank/DDBJ databases">
        <authorList>
            <consortium name="ELIXIR-Norway"/>
        </authorList>
    </citation>
    <scope>NUCLEOTIDE SEQUENCE</scope>
</reference>
<name>A0ACB0DPP5_RANTA</name>
<gene>
    <name evidence="1" type="ORF">MRATA1EN3_LOCUS1433</name>
</gene>
<protein>
    <submittedName>
        <fullName evidence="1">Uncharacterized protein</fullName>
    </submittedName>
</protein>
<evidence type="ECO:0000313" key="1">
    <source>
        <dbReference type="EMBL" id="CAI9690220.1"/>
    </source>
</evidence>
<sequence length="121" mass="12892">MSPGAVRGPGGAVRWAATVNQVRCVGLERPLCAGDPGTGLEEGEGAGTRSRWRFLWHPLLGHLSQGSVTRPFQNLGLEKNAVIPITLTRSPVRPVVCCMCHEGHGGGSGTLRLYPQMYEAS</sequence>
<evidence type="ECO:0000313" key="2">
    <source>
        <dbReference type="Proteomes" id="UP001162501"/>
    </source>
</evidence>
<organism evidence="1 2">
    <name type="scientific">Rangifer tarandus platyrhynchus</name>
    <name type="common">Svalbard reindeer</name>
    <dbReference type="NCBI Taxonomy" id="3082113"/>
    <lineage>
        <taxon>Eukaryota</taxon>
        <taxon>Metazoa</taxon>
        <taxon>Chordata</taxon>
        <taxon>Craniata</taxon>
        <taxon>Vertebrata</taxon>
        <taxon>Euteleostomi</taxon>
        <taxon>Mammalia</taxon>
        <taxon>Eutheria</taxon>
        <taxon>Laurasiatheria</taxon>
        <taxon>Artiodactyla</taxon>
        <taxon>Ruminantia</taxon>
        <taxon>Pecora</taxon>
        <taxon>Cervidae</taxon>
        <taxon>Odocoileinae</taxon>
        <taxon>Rangifer</taxon>
    </lineage>
</organism>
<dbReference type="Proteomes" id="UP001162501">
    <property type="component" value="Chromosome 1"/>
</dbReference>